<dbReference type="PANTHER" id="PTHR47324">
    <property type="entry name" value="PROTEIN IRG-7-RELATED"/>
    <property type="match status" value="1"/>
</dbReference>
<protein>
    <submittedName>
        <fullName evidence="3">VWFA domain-containing protein</fullName>
    </submittedName>
</protein>
<dbReference type="InterPro" id="IPR053295">
    <property type="entry name" value="Innate_immunity_reg"/>
</dbReference>
<dbReference type="WBParaSite" id="PSAMB.scaffold1832size31863.g15160.t1">
    <property type="protein sequence ID" value="PSAMB.scaffold1832size31863.g15160.t1"/>
    <property type="gene ID" value="PSAMB.scaffold1832size31863.g15160"/>
</dbReference>
<name>A0A914VCU2_9BILA</name>
<dbReference type="InterPro" id="IPR002035">
    <property type="entry name" value="VWF_A"/>
</dbReference>
<organism evidence="2 3">
    <name type="scientific">Plectus sambesii</name>
    <dbReference type="NCBI Taxonomy" id="2011161"/>
    <lineage>
        <taxon>Eukaryota</taxon>
        <taxon>Metazoa</taxon>
        <taxon>Ecdysozoa</taxon>
        <taxon>Nematoda</taxon>
        <taxon>Chromadorea</taxon>
        <taxon>Plectida</taxon>
        <taxon>Plectina</taxon>
        <taxon>Plectoidea</taxon>
        <taxon>Plectidae</taxon>
        <taxon>Plectus</taxon>
    </lineage>
</organism>
<accession>A0A914VCU2</accession>
<evidence type="ECO:0000313" key="2">
    <source>
        <dbReference type="Proteomes" id="UP000887566"/>
    </source>
</evidence>
<dbReference type="SUPFAM" id="SSF53300">
    <property type="entry name" value="vWA-like"/>
    <property type="match status" value="1"/>
</dbReference>
<dbReference type="AlphaFoldDB" id="A0A914VCU2"/>
<dbReference type="Proteomes" id="UP000887566">
    <property type="component" value="Unplaced"/>
</dbReference>
<evidence type="ECO:0000259" key="1">
    <source>
        <dbReference type="PROSITE" id="PS50234"/>
    </source>
</evidence>
<dbReference type="PROSITE" id="PS50234">
    <property type="entry name" value="VWFA"/>
    <property type="match status" value="1"/>
</dbReference>
<reference evidence="3" key="1">
    <citation type="submission" date="2022-11" db="UniProtKB">
        <authorList>
            <consortium name="WormBaseParasite"/>
        </authorList>
    </citation>
    <scope>IDENTIFICATION</scope>
</reference>
<dbReference type="Gene3D" id="3.40.50.410">
    <property type="entry name" value="von Willebrand factor, type A domain"/>
    <property type="match status" value="1"/>
</dbReference>
<evidence type="ECO:0000313" key="3">
    <source>
        <dbReference type="WBParaSite" id="PSAMB.scaffold1832size31863.g15160.t1"/>
    </source>
</evidence>
<dbReference type="Pfam" id="PF00092">
    <property type="entry name" value="VWA"/>
    <property type="match status" value="1"/>
</dbReference>
<keyword evidence="2" id="KW-1185">Reference proteome</keyword>
<sequence length="180" mass="19237">MPNGSFQVVKTFVKTLLIAYNINQNFTQFALITVAATAQAQFTLAASENGGVPALVDPVPYDGSNGQNMTAALTLLTSAYTQPSNGYRNDAQHIVIYITSNAEFTDGDPISQSNTIRRAGTWGIATLAYGILSGDSNNLIQLSGNYCSCYYHVGNPTDLNTNGINFLQSRTCFDGLLCAS</sequence>
<dbReference type="InterPro" id="IPR036465">
    <property type="entry name" value="vWFA_dom_sf"/>
</dbReference>
<feature type="domain" description="VWFA" evidence="1">
    <location>
        <begin position="1"/>
        <end position="176"/>
    </location>
</feature>
<proteinExistence type="predicted"/>